<dbReference type="AlphaFoldDB" id="A0A7S4IZL3"/>
<evidence type="ECO:0000259" key="10">
    <source>
        <dbReference type="PROSITE" id="PS50893"/>
    </source>
</evidence>
<accession>A0A7S4IZL3</accession>
<feature type="transmembrane region" description="Helical" evidence="9">
    <location>
        <begin position="581"/>
        <end position="604"/>
    </location>
</feature>
<evidence type="ECO:0000256" key="8">
    <source>
        <dbReference type="SAM" id="MobiDB-lite"/>
    </source>
</evidence>
<dbReference type="InterPro" id="IPR050352">
    <property type="entry name" value="ABCG_transporters"/>
</dbReference>
<gene>
    <name evidence="11" type="ORF">OAUR00152_LOCUS17995</name>
</gene>
<feature type="compositionally biased region" description="Acidic residues" evidence="8">
    <location>
        <begin position="341"/>
        <end position="350"/>
    </location>
</feature>
<proteinExistence type="predicted"/>
<dbReference type="Pfam" id="PF01061">
    <property type="entry name" value="ABC2_membrane"/>
    <property type="match status" value="1"/>
</dbReference>
<dbReference type="InterPro" id="IPR043926">
    <property type="entry name" value="ABCG_dom"/>
</dbReference>
<evidence type="ECO:0000256" key="9">
    <source>
        <dbReference type="SAM" id="Phobius"/>
    </source>
</evidence>
<evidence type="ECO:0000256" key="7">
    <source>
        <dbReference type="ARBA" id="ARBA00023136"/>
    </source>
</evidence>
<dbReference type="PANTHER" id="PTHR48041">
    <property type="entry name" value="ABC TRANSPORTER G FAMILY MEMBER 28"/>
    <property type="match status" value="1"/>
</dbReference>
<keyword evidence="3 9" id="KW-0812">Transmembrane</keyword>
<evidence type="ECO:0000256" key="5">
    <source>
        <dbReference type="ARBA" id="ARBA00022840"/>
    </source>
</evidence>
<protein>
    <recommendedName>
        <fullName evidence="10">ABC transporter domain-containing protein</fullName>
    </recommendedName>
</protein>
<keyword evidence="4" id="KW-0547">Nucleotide-binding</keyword>
<evidence type="ECO:0000256" key="6">
    <source>
        <dbReference type="ARBA" id="ARBA00022989"/>
    </source>
</evidence>
<dbReference type="SMART" id="SM00382">
    <property type="entry name" value="AAA"/>
    <property type="match status" value="1"/>
</dbReference>
<keyword evidence="6 9" id="KW-1133">Transmembrane helix</keyword>
<dbReference type="Gene3D" id="3.40.50.300">
    <property type="entry name" value="P-loop containing nucleotide triphosphate hydrolases"/>
    <property type="match status" value="1"/>
</dbReference>
<feature type="region of interest" description="Disordered" evidence="8">
    <location>
        <begin position="1"/>
        <end position="22"/>
    </location>
</feature>
<feature type="transmembrane region" description="Helical" evidence="9">
    <location>
        <begin position="506"/>
        <end position="527"/>
    </location>
</feature>
<evidence type="ECO:0000256" key="2">
    <source>
        <dbReference type="ARBA" id="ARBA00022448"/>
    </source>
</evidence>
<dbReference type="InterPro" id="IPR003439">
    <property type="entry name" value="ABC_transporter-like_ATP-bd"/>
</dbReference>
<feature type="domain" description="ABC transporter" evidence="10">
    <location>
        <begin position="84"/>
        <end position="322"/>
    </location>
</feature>
<dbReference type="Pfam" id="PF00005">
    <property type="entry name" value="ABC_tran"/>
    <property type="match status" value="1"/>
</dbReference>
<feature type="region of interest" description="Disordered" evidence="8">
    <location>
        <begin position="341"/>
        <end position="372"/>
    </location>
</feature>
<keyword evidence="2" id="KW-0813">Transport</keyword>
<dbReference type="SUPFAM" id="SSF52540">
    <property type="entry name" value="P-loop containing nucleoside triphosphate hydrolases"/>
    <property type="match status" value="1"/>
</dbReference>
<keyword evidence="5" id="KW-0067">ATP-binding</keyword>
<dbReference type="Pfam" id="PF19055">
    <property type="entry name" value="ABC2_membrane_7"/>
    <property type="match status" value="1"/>
</dbReference>
<evidence type="ECO:0000256" key="1">
    <source>
        <dbReference type="ARBA" id="ARBA00004141"/>
    </source>
</evidence>
<dbReference type="GO" id="GO:0005886">
    <property type="term" value="C:plasma membrane"/>
    <property type="evidence" value="ECO:0007669"/>
    <property type="project" value="TreeGrafter"/>
</dbReference>
<dbReference type="GO" id="GO:0005524">
    <property type="term" value="F:ATP binding"/>
    <property type="evidence" value="ECO:0007669"/>
    <property type="project" value="UniProtKB-KW"/>
</dbReference>
<reference evidence="11" key="1">
    <citation type="submission" date="2021-01" db="EMBL/GenBank/DDBJ databases">
        <authorList>
            <person name="Corre E."/>
            <person name="Pelletier E."/>
            <person name="Niang G."/>
            <person name="Scheremetjew M."/>
            <person name="Finn R."/>
            <person name="Kale V."/>
            <person name="Holt S."/>
            <person name="Cochrane G."/>
            <person name="Meng A."/>
            <person name="Brown T."/>
            <person name="Cohen L."/>
        </authorList>
    </citation>
    <scope>NUCLEOTIDE SEQUENCE</scope>
    <source>
        <strain evidence="11">Isolate 1302-5</strain>
    </source>
</reference>
<dbReference type="InterPro" id="IPR027417">
    <property type="entry name" value="P-loop_NTPase"/>
</dbReference>
<keyword evidence="7 9" id="KW-0472">Membrane</keyword>
<dbReference type="InterPro" id="IPR013525">
    <property type="entry name" value="ABC2_TM"/>
</dbReference>
<dbReference type="GO" id="GO:0016887">
    <property type="term" value="F:ATP hydrolysis activity"/>
    <property type="evidence" value="ECO:0007669"/>
    <property type="project" value="InterPro"/>
</dbReference>
<dbReference type="PANTHER" id="PTHR48041:SF63">
    <property type="entry name" value="EARLY GENE AT 23, ISOFORM C"/>
    <property type="match status" value="1"/>
</dbReference>
<dbReference type="PROSITE" id="PS00211">
    <property type="entry name" value="ABC_TRANSPORTER_1"/>
    <property type="match status" value="1"/>
</dbReference>
<evidence type="ECO:0000256" key="4">
    <source>
        <dbReference type="ARBA" id="ARBA00022741"/>
    </source>
</evidence>
<dbReference type="EMBL" id="HBKQ01026600">
    <property type="protein sequence ID" value="CAE2244531.1"/>
    <property type="molecule type" value="Transcribed_RNA"/>
</dbReference>
<feature type="transmembrane region" description="Helical" evidence="9">
    <location>
        <begin position="701"/>
        <end position="722"/>
    </location>
</feature>
<feature type="transmembrane region" description="Helical" evidence="9">
    <location>
        <begin position="616"/>
        <end position="637"/>
    </location>
</feature>
<comment type="subcellular location">
    <subcellularLocation>
        <location evidence="1">Membrane</location>
        <topology evidence="1">Multi-pass membrane protein</topology>
    </subcellularLocation>
</comment>
<dbReference type="PROSITE" id="PS50893">
    <property type="entry name" value="ABC_TRANSPORTER_2"/>
    <property type="match status" value="1"/>
</dbReference>
<dbReference type="InterPro" id="IPR003593">
    <property type="entry name" value="AAA+_ATPase"/>
</dbReference>
<evidence type="ECO:0000313" key="11">
    <source>
        <dbReference type="EMBL" id="CAE2244531.1"/>
    </source>
</evidence>
<feature type="transmembrane region" description="Helical" evidence="9">
    <location>
        <begin position="477"/>
        <end position="494"/>
    </location>
</feature>
<evidence type="ECO:0000256" key="3">
    <source>
        <dbReference type="ARBA" id="ARBA00022692"/>
    </source>
</evidence>
<sequence length="732" mass="79282">MAPELSTAMSETNDATPVPLASRPLDIETGHEEHAAAAGARADALDEAKRGKLLRWSRITKEVEVKESTSGLLRGSIAAPNRESRSSFVKRGVPSVKKTILNEVSGCAEPGSVMALMGPSGSGKTSILDVLSGRGSYDGGTITLDGEIVTDRVMKKMKKKIAYVKQSDLFFGHLTVRDQLTYTAFLRLPSSWTKPRKLAEVDRIIKQLRLAKCADTPIFMVSGGEKKRVNIGSELLTDPSIVLLDEPTSGLDSTSAVALMRILERLAKRAGKTIITSIHQPSSAVFFGFDKLMLLADGNVAYFGTPAGSLEHARSLGMACPDGYNAADHWMDLLVVDSAAEEEDDDDMMDDTFRDDGDGGGGRDSWNDNEAPGAMRRMKKRALGAAAQDPGVSNKQKLISAWDGEAVASKIDDEFALARRASSAMGSDDGGEGLMSGTGGGITLEKSFNSSWWTQFTVLVHRSMKNSRSAIFTKMNLIKAGAIGVMCGLLWFQMPYTEATVFDRSSYYFFTMTFWVFDAMFTAYMAFPLERSIIFKERSSGAYHLSAYFMAKTVSEAPARLVLPLIYMCTSYWLGAINNNFGIFLGSTLCSLLSVLAGESIGLFMGAAVLDMEKGMVVMTVTALALMVVGGFFVRTIPKWVQWLGYLSPFKYSYNSSVQLVFDRPVPCDGSGLLSVCEGADTGTASIADVLSFLGVEGSPGFNVGLLLVIFVFMRIFAFLALKGKKAGEREM</sequence>
<organism evidence="11">
    <name type="scientific">Odontella aurita</name>
    <dbReference type="NCBI Taxonomy" id="265563"/>
    <lineage>
        <taxon>Eukaryota</taxon>
        <taxon>Sar</taxon>
        <taxon>Stramenopiles</taxon>
        <taxon>Ochrophyta</taxon>
        <taxon>Bacillariophyta</taxon>
        <taxon>Mediophyceae</taxon>
        <taxon>Biddulphiophycidae</taxon>
        <taxon>Eupodiscales</taxon>
        <taxon>Odontellaceae</taxon>
        <taxon>Odontella</taxon>
    </lineage>
</organism>
<name>A0A7S4IZL3_9STRA</name>
<dbReference type="GO" id="GO:0140359">
    <property type="term" value="F:ABC-type transporter activity"/>
    <property type="evidence" value="ECO:0007669"/>
    <property type="project" value="InterPro"/>
</dbReference>
<dbReference type="InterPro" id="IPR017871">
    <property type="entry name" value="ABC_transporter-like_CS"/>
</dbReference>